<evidence type="ECO:0000256" key="2">
    <source>
        <dbReference type="SAM" id="SignalP"/>
    </source>
</evidence>
<evidence type="ECO:0008006" key="5">
    <source>
        <dbReference type="Google" id="ProtNLM"/>
    </source>
</evidence>
<gene>
    <name evidence="3" type="ORF">U0042_29395</name>
</gene>
<dbReference type="InterPro" id="IPR017853">
    <property type="entry name" value="GH"/>
</dbReference>
<accession>A0ABZ0WL32</accession>
<sequence length="455" mass="48299">MSRRKFLAGLLAGAGSMALAACGGGGGGGSTTTMTTASNTSGSNTTNAGTTATSATTGTAGTSTTSNNVATKLAESTSGTTLPPATQLIDASGMNWTISNGRVICGHTNTLCPITPNMLLYWNHTVYARNVAGVWYKNLNGIWSIASDPRSAPIFYGLNGHPLQTTGAYATQTPAQQIAMLADLGATVYRLDCYGATSDAQALARYAQAAVGTSVTILPCLAFHQAMFTTTEQDNYDWAFQCGVNTATALQAWCPIYEIGNEIDDYCCIGVGETPSSFDNTRFQLVRGLLRGAADGIRSVQPGAKIIRGGGVTTLIGFNNMLWNGTQPDGTSGHPRLTWDYTGWHWYETSGNIMTAYDGTVTPLNILQNLQQYGVPVWITEVGFNTGDTDQGAAYITQVFNQYFTERSTYNIAGICFYELFDVAAENTFGLVSADGVTKKQGYTAYKNFATAHPV</sequence>
<feature type="signal peptide" evidence="2">
    <location>
        <begin position="1"/>
        <end position="20"/>
    </location>
</feature>
<dbReference type="Gene3D" id="3.20.20.80">
    <property type="entry name" value="Glycosidases"/>
    <property type="match status" value="1"/>
</dbReference>
<protein>
    <recommendedName>
        <fullName evidence="5">Asl1-like glycosyl hydrolase catalytic domain-containing protein</fullName>
    </recommendedName>
</protein>
<dbReference type="RefSeq" id="WP_157977831.1">
    <property type="nucleotide sequence ID" value="NZ_CP139965.1"/>
</dbReference>
<dbReference type="SUPFAM" id="SSF51445">
    <property type="entry name" value="(Trans)glycosidases"/>
    <property type="match status" value="1"/>
</dbReference>
<keyword evidence="2" id="KW-0732">Signal</keyword>
<dbReference type="Proteomes" id="UP001325479">
    <property type="component" value="Chromosome"/>
</dbReference>
<feature type="region of interest" description="Disordered" evidence="1">
    <location>
        <begin position="33"/>
        <end position="66"/>
    </location>
</feature>
<feature type="chain" id="PRO_5046290967" description="Asl1-like glycosyl hydrolase catalytic domain-containing protein" evidence="2">
    <location>
        <begin position="21"/>
        <end position="455"/>
    </location>
</feature>
<proteinExistence type="predicted"/>
<evidence type="ECO:0000313" key="3">
    <source>
        <dbReference type="EMBL" id="WQD78077.1"/>
    </source>
</evidence>
<dbReference type="EMBL" id="CP139965">
    <property type="protein sequence ID" value="WQD78077.1"/>
    <property type="molecule type" value="Genomic_DNA"/>
</dbReference>
<reference evidence="3 4" key="1">
    <citation type="submission" date="2023-12" db="EMBL/GenBank/DDBJ databases">
        <title>Genome sequencing and assembly of bacterial species from a model synthetic community.</title>
        <authorList>
            <person name="Hogle S.L."/>
        </authorList>
    </citation>
    <scope>NUCLEOTIDE SEQUENCE [LARGE SCALE GENOMIC DNA]</scope>
    <source>
        <strain evidence="3 4">HAMBI 2494</strain>
    </source>
</reference>
<keyword evidence="4" id="KW-1185">Reference proteome</keyword>
<evidence type="ECO:0000256" key="1">
    <source>
        <dbReference type="SAM" id="MobiDB-lite"/>
    </source>
</evidence>
<dbReference type="PROSITE" id="PS51257">
    <property type="entry name" value="PROKAR_LIPOPROTEIN"/>
    <property type="match status" value="1"/>
</dbReference>
<evidence type="ECO:0000313" key="4">
    <source>
        <dbReference type="Proteomes" id="UP001325479"/>
    </source>
</evidence>
<name>A0ABZ0WL32_9BURK</name>
<organism evidence="3 4">
    <name type="scientific">Paraburkholderia kururiensis</name>
    <dbReference type="NCBI Taxonomy" id="984307"/>
    <lineage>
        <taxon>Bacteria</taxon>
        <taxon>Pseudomonadati</taxon>
        <taxon>Pseudomonadota</taxon>
        <taxon>Betaproteobacteria</taxon>
        <taxon>Burkholderiales</taxon>
        <taxon>Burkholderiaceae</taxon>
        <taxon>Paraburkholderia</taxon>
    </lineage>
</organism>